<keyword evidence="2" id="KW-1185">Reference proteome</keyword>
<keyword evidence="1" id="KW-0808">Transferase</keyword>
<dbReference type="Proteomes" id="UP000068447">
    <property type="component" value="Chromosome"/>
</dbReference>
<dbReference type="KEGG" id="lal:AT746_18745"/>
<dbReference type="EMBL" id="CP013650">
    <property type="protein sequence ID" value="ALT00105.1"/>
    <property type="molecule type" value="Genomic_DNA"/>
</dbReference>
<dbReference type="InterPro" id="IPR007554">
    <property type="entry name" value="Glycerophosphate_synth"/>
</dbReference>
<dbReference type="AlphaFoldDB" id="A0A0U3B4E7"/>
<accession>A0A0U3B4E7</accession>
<dbReference type="PIRSF" id="PIRSF028458">
    <property type="entry name" value="UCP028458_glyceroPtfrase"/>
    <property type="match status" value="1"/>
</dbReference>
<sequence>MNQYLFYISQNYAFEILRPLQTEIRRRGDQVHWFTEGDEVDRQLFLSDESVLSTVAEVIAMGPKAVFVPGNYVPSFIPGLKVQVFHGFEWKKKGHFRIRDCFDLYCTQGPLFTRKFEQLQAEHPHFRVLETGWPKTDPLFSVEPYPWPTPATGPLILYAPTFSPSLTSAPALLEHINALSRQGDARWLIKFHPKMDPQWIQAYKAVQHEALVVAQDSAINPLLQAADIMLSDTSSVITEFCLLKKPVITFNNLQPEAHILNISSPEQLSGAIQQALSPSADWQRAIEENINQLHPYTDGQSCSRILEAVDYAIALGSEGLNKKPVNLFRQLKLRLKLGYWGR</sequence>
<dbReference type="InterPro" id="IPR016886">
    <property type="entry name" value="UCP028458_glyceroPtfrase"/>
</dbReference>
<dbReference type="GO" id="GO:0016020">
    <property type="term" value="C:membrane"/>
    <property type="evidence" value="ECO:0007669"/>
    <property type="project" value="InterPro"/>
</dbReference>
<evidence type="ECO:0000313" key="1">
    <source>
        <dbReference type="EMBL" id="ALT00105.1"/>
    </source>
</evidence>
<evidence type="ECO:0000313" key="2">
    <source>
        <dbReference type="Proteomes" id="UP000068447"/>
    </source>
</evidence>
<dbReference type="RefSeq" id="WP_062483539.1">
    <property type="nucleotide sequence ID" value="NZ_CP013650.1"/>
</dbReference>
<dbReference type="STRING" id="1526571.AT746_18745"/>
<organism evidence="1 2">
    <name type="scientific">Lacimicrobium alkaliphilum</name>
    <dbReference type="NCBI Taxonomy" id="1526571"/>
    <lineage>
        <taxon>Bacteria</taxon>
        <taxon>Pseudomonadati</taxon>
        <taxon>Pseudomonadota</taxon>
        <taxon>Gammaproteobacteria</taxon>
        <taxon>Alteromonadales</taxon>
        <taxon>Alteromonadaceae</taxon>
        <taxon>Lacimicrobium</taxon>
    </lineage>
</organism>
<proteinExistence type="predicted"/>
<dbReference type="GO" id="GO:0047355">
    <property type="term" value="F:CDP-glycerol glycerophosphotransferase activity"/>
    <property type="evidence" value="ECO:0007669"/>
    <property type="project" value="InterPro"/>
</dbReference>
<reference evidence="1 2" key="1">
    <citation type="submission" date="2015-12" db="EMBL/GenBank/DDBJ databases">
        <title>Complete genome of Lacimicrobium alkaliphilum KCTC 32984.</title>
        <authorList>
            <person name="Kim S.-G."/>
            <person name="Lee Y.-J."/>
        </authorList>
    </citation>
    <scope>NUCLEOTIDE SEQUENCE [LARGE SCALE GENOMIC DNA]</scope>
    <source>
        <strain evidence="1 2">YelD216</strain>
    </source>
</reference>
<gene>
    <name evidence="1" type="ORF">AT746_18745</name>
</gene>
<protein>
    <submittedName>
        <fullName evidence="1">CDP-glycerol--glycerophosphate glycerophosphotransferase</fullName>
    </submittedName>
</protein>
<dbReference type="SUPFAM" id="SSF53756">
    <property type="entry name" value="UDP-Glycosyltransferase/glycogen phosphorylase"/>
    <property type="match status" value="1"/>
</dbReference>
<dbReference type="InterPro" id="IPR043148">
    <property type="entry name" value="TagF_C"/>
</dbReference>
<name>A0A0U3B4E7_9ALTE</name>
<dbReference type="OrthoDB" id="6212418at2"/>
<dbReference type="Pfam" id="PF04464">
    <property type="entry name" value="Glyphos_transf"/>
    <property type="match status" value="1"/>
</dbReference>
<dbReference type="Gene3D" id="3.40.50.12580">
    <property type="match status" value="1"/>
</dbReference>